<reference evidence="12" key="1">
    <citation type="journal article" date="2011" name="Environ. Microbiol.">
        <title>Genomic insights into the metabolic potential of the polycyclic aromatic hydrocarbon degrading sulfate-reducing Deltaproteobacterium N47.</title>
        <authorList>
            <person name="Bergmann F."/>
            <person name="Selesi D."/>
            <person name="Weinmaier T."/>
            <person name="Tischler P."/>
            <person name="Rattei T."/>
            <person name="Meckenstock R.U."/>
        </authorList>
    </citation>
    <scope>NUCLEOTIDE SEQUENCE</scope>
</reference>
<dbReference type="CDD" id="cd00130">
    <property type="entry name" value="PAS"/>
    <property type="match status" value="2"/>
</dbReference>
<dbReference type="InterPro" id="IPR035965">
    <property type="entry name" value="PAS-like_dom_sf"/>
</dbReference>
<dbReference type="Pfam" id="PF02518">
    <property type="entry name" value="HATPase_c"/>
    <property type="match status" value="1"/>
</dbReference>
<dbReference type="PROSITE" id="PS50109">
    <property type="entry name" value="HIS_KIN"/>
    <property type="match status" value="1"/>
</dbReference>
<evidence type="ECO:0000259" key="9">
    <source>
        <dbReference type="PROSITE" id="PS50109"/>
    </source>
</evidence>
<dbReference type="InterPro" id="IPR013656">
    <property type="entry name" value="PAS_4"/>
</dbReference>
<keyword evidence="3" id="KW-0597">Phosphoprotein</keyword>
<dbReference type="SMART" id="SM00086">
    <property type="entry name" value="PAC"/>
    <property type="match status" value="2"/>
</dbReference>
<dbReference type="PROSITE" id="PS50113">
    <property type="entry name" value="PAC"/>
    <property type="match status" value="1"/>
</dbReference>
<dbReference type="SUPFAM" id="SSF47384">
    <property type="entry name" value="Homodimeric domain of signal transducing histidine kinase"/>
    <property type="match status" value="1"/>
</dbReference>
<dbReference type="Pfam" id="PF08448">
    <property type="entry name" value="PAS_4"/>
    <property type="match status" value="1"/>
</dbReference>
<evidence type="ECO:0000259" key="11">
    <source>
        <dbReference type="PROSITE" id="PS50113"/>
    </source>
</evidence>
<dbReference type="Pfam" id="PF00512">
    <property type="entry name" value="HisKA"/>
    <property type="match status" value="1"/>
</dbReference>
<keyword evidence="4" id="KW-0808">Transferase</keyword>
<evidence type="ECO:0000256" key="8">
    <source>
        <dbReference type="ARBA" id="ARBA00023012"/>
    </source>
</evidence>
<evidence type="ECO:0000259" key="10">
    <source>
        <dbReference type="PROSITE" id="PS50112"/>
    </source>
</evidence>
<dbReference type="GO" id="GO:0005524">
    <property type="term" value="F:ATP binding"/>
    <property type="evidence" value="ECO:0007669"/>
    <property type="project" value="UniProtKB-KW"/>
</dbReference>
<dbReference type="EMBL" id="FR695868">
    <property type="protein sequence ID" value="CBX28602.1"/>
    <property type="molecule type" value="Genomic_DNA"/>
</dbReference>
<sequence>MNLKLPQELDWRPRVFDSLSFPTLIMDCNGTVVSVNQKLLEKYHILKSRVIGKSCREIFRNLFDDPDLPCHQETCPLNKTIAEGVGHSVLRQIERQNGSKYWEDRVFSPILDDDGNVIYVIESIRDVTRTKALENILHDIRVFMNRLVQSSASAILSADRSGRILLMNEAAEELFGYNFDHTANISVVDLYPQGVAREIMKKLRDDDYGGRGKLPATHVNILTARGETVPVEMTGAIIYEGDNTETATMGIYNDIRERLALQDAQSQLDQSEKMASLGRLAAGVAHEINNPLTGILMYGNLMKEKMEPDHPLQTNITYILEDAERCREIVKNLLAYSRQSGTSQERFSMNVMVEESLRLIRDQSLFMNLTTKKELSDECMMVKADRNKMCQVVINLVMNAIDAMDPNGTLTLKTYRSNDQKRACLEITDTGFGIPDEDRLRIFDPFFTTKDPGKGTGLGLSTAYGIIKDNKGDIIIKETGPEGTTFLVELPLDTDSIELMSIG</sequence>
<dbReference type="InterPro" id="IPR036890">
    <property type="entry name" value="HATPase_C_sf"/>
</dbReference>
<dbReference type="Gene3D" id="3.30.450.20">
    <property type="entry name" value="PAS domain"/>
    <property type="match status" value="2"/>
</dbReference>
<dbReference type="Pfam" id="PF00989">
    <property type="entry name" value="PAS"/>
    <property type="match status" value="1"/>
</dbReference>
<dbReference type="PROSITE" id="PS50112">
    <property type="entry name" value="PAS"/>
    <property type="match status" value="1"/>
</dbReference>
<evidence type="ECO:0000256" key="5">
    <source>
        <dbReference type="ARBA" id="ARBA00022741"/>
    </source>
</evidence>
<dbReference type="InterPro" id="IPR000700">
    <property type="entry name" value="PAS-assoc_C"/>
</dbReference>
<dbReference type="InterPro" id="IPR003594">
    <property type="entry name" value="HATPase_dom"/>
</dbReference>
<dbReference type="InterPro" id="IPR004358">
    <property type="entry name" value="Sig_transdc_His_kin-like_C"/>
</dbReference>
<dbReference type="SUPFAM" id="SSF55785">
    <property type="entry name" value="PYP-like sensor domain (PAS domain)"/>
    <property type="match status" value="2"/>
</dbReference>
<comment type="catalytic activity">
    <reaction evidence="1">
        <text>ATP + protein L-histidine = ADP + protein N-phospho-L-histidine.</text>
        <dbReference type="EC" id="2.7.13.3"/>
    </reaction>
</comment>
<dbReference type="InterPro" id="IPR000014">
    <property type="entry name" value="PAS"/>
</dbReference>
<keyword evidence="5" id="KW-0547">Nucleotide-binding</keyword>
<name>E1YDF8_9BACT</name>
<evidence type="ECO:0000256" key="4">
    <source>
        <dbReference type="ARBA" id="ARBA00022679"/>
    </source>
</evidence>
<evidence type="ECO:0000256" key="1">
    <source>
        <dbReference type="ARBA" id="ARBA00000085"/>
    </source>
</evidence>
<dbReference type="PANTHER" id="PTHR43065:SF42">
    <property type="entry name" value="TWO-COMPONENT SENSOR PPRA"/>
    <property type="match status" value="1"/>
</dbReference>
<keyword evidence="8" id="KW-0902">Two-component regulatory system</keyword>
<dbReference type="SUPFAM" id="SSF55874">
    <property type="entry name" value="ATPase domain of HSP90 chaperone/DNA topoisomerase II/histidine kinase"/>
    <property type="match status" value="1"/>
</dbReference>
<dbReference type="EC" id="2.7.13.3" evidence="2"/>
<dbReference type="GO" id="GO:0006355">
    <property type="term" value="P:regulation of DNA-templated transcription"/>
    <property type="evidence" value="ECO:0007669"/>
    <property type="project" value="InterPro"/>
</dbReference>
<proteinExistence type="predicted"/>
<gene>
    <name evidence="12" type="ORF">N47_G39260</name>
</gene>
<dbReference type="PRINTS" id="PR00344">
    <property type="entry name" value="BCTRLSENSOR"/>
</dbReference>
<dbReference type="CDD" id="cd00082">
    <property type="entry name" value="HisKA"/>
    <property type="match status" value="1"/>
</dbReference>
<dbReference type="InterPro" id="IPR036097">
    <property type="entry name" value="HisK_dim/P_sf"/>
</dbReference>
<dbReference type="GO" id="GO:0000155">
    <property type="term" value="F:phosphorelay sensor kinase activity"/>
    <property type="evidence" value="ECO:0007669"/>
    <property type="project" value="InterPro"/>
</dbReference>
<evidence type="ECO:0000256" key="6">
    <source>
        <dbReference type="ARBA" id="ARBA00022777"/>
    </source>
</evidence>
<dbReference type="InterPro" id="IPR001610">
    <property type="entry name" value="PAC"/>
</dbReference>
<dbReference type="Gene3D" id="3.30.565.10">
    <property type="entry name" value="Histidine kinase-like ATPase, C-terminal domain"/>
    <property type="match status" value="1"/>
</dbReference>
<feature type="domain" description="PAS" evidence="10">
    <location>
        <begin position="140"/>
        <end position="178"/>
    </location>
</feature>
<feature type="domain" description="Histidine kinase" evidence="9">
    <location>
        <begin position="283"/>
        <end position="494"/>
    </location>
</feature>
<protein>
    <recommendedName>
        <fullName evidence="2">histidine kinase</fullName>
        <ecNumber evidence="2">2.7.13.3</ecNumber>
    </recommendedName>
</protein>
<evidence type="ECO:0000256" key="2">
    <source>
        <dbReference type="ARBA" id="ARBA00012438"/>
    </source>
</evidence>
<evidence type="ECO:0000256" key="7">
    <source>
        <dbReference type="ARBA" id="ARBA00022840"/>
    </source>
</evidence>
<dbReference type="PANTHER" id="PTHR43065">
    <property type="entry name" value="SENSOR HISTIDINE KINASE"/>
    <property type="match status" value="1"/>
</dbReference>
<dbReference type="InterPro" id="IPR003661">
    <property type="entry name" value="HisK_dim/P_dom"/>
</dbReference>
<accession>E1YDF8</accession>
<evidence type="ECO:0000256" key="3">
    <source>
        <dbReference type="ARBA" id="ARBA00022553"/>
    </source>
</evidence>
<keyword evidence="7" id="KW-0067">ATP-binding</keyword>
<dbReference type="InterPro" id="IPR005467">
    <property type="entry name" value="His_kinase_dom"/>
</dbReference>
<dbReference type="InterPro" id="IPR013767">
    <property type="entry name" value="PAS_fold"/>
</dbReference>
<keyword evidence="6" id="KW-0418">Kinase</keyword>
<evidence type="ECO:0000313" key="12">
    <source>
        <dbReference type="EMBL" id="CBX28602.1"/>
    </source>
</evidence>
<dbReference type="SMART" id="SM00387">
    <property type="entry name" value="HATPase_c"/>
    <property type="match status" value="1"/>
</dbReference>
<dbReference type="AlphaFoldDB" id="E1YDF8"/>
<dbReference type="SMART" id="SM00091">
    <property type="entry name" value="PAS"/>
    <property type="match status" value="2"/>
</dbReference>
<dbReference type="Gene3D" id="1.10.287.130">
    <property type="match status" value="1"/>
</dbReference>
<organism evidence="12">
    <name type="scientific">uncultured Desulfobacterium sp</name>
    <dbReference type="NCBI Taxonomy" id="201089"/>
    <lineage>
        <taxon>Bacteria</taxon>
        <taxon>Pseudomonadati</taxon>
        <taxon>Thermodesulfobacteriota</taxon>
        <taxon>Desulfobacteria</taxon>
        <taxon>Desulfobacterales</taxon>
        <taxon>Desulfobacteriaceae</taxon>
        <taxon>Desulfobacterium</taxon>
        <taxon>environmental samples</taxon>
    </lineage>
</organism>
<feature type="domain" description="PAC" evidence="11">
    <location>
        <begin position="87"/>
        <end position="139"/>
    </location>
</feature>
<dbReference type="NCBIfam" id="TIGR00229">
    <property type="entry name" value="sensory_box"/>
    <property type="match status" value="2"/>
</dbReference>
<dbReference type="SMART" id="SM00388">
    <property type="entry name" value="HisKA"/>
    <property type="match status" value="1"/>
</dbReference>